<keyword evidence="4" id="KW-1185">Reference proteome</keyword>
<evidence type="ECO:0000256" key="1">
    <source>
        <dbReference type="SAM" id="MobiDB-lite"/>
    </source>
</evidence>
<evidence type="ECO:0000313" key="4">
    <source>
        <dbReference type="Proteomes" id="UP000626092"/>
    </source>
</evidence>
<evidence type="ECO:0000259" key="2">
    <source>
        <dbReference type="Pfam" id="PF13456"/>
    </source>
</evidence>
<evidence type="ECO:0000313" key="3">
    <source>
        <dbReference type="EMBL" id="KAF7112657.1"/>
    </source>
</evidence>
<dbReference type="EMBL" id="WJXA01000453">
    <property type="protein sequence ID" value="KAF7112657.1"/>
    <property type="molecule type" value="Genomic_DNA"/>
</dbReference>
<dbReference type="Pfam" id="PF13456">
    <property type="entry name" value="RVT_3"/>
    <property type="match status" value="1"/>
</dbReference>
<dbReference type="PANTHER" id="PTHR37611:SF2">
    <property type="entry name" value="VIRUS-SPECIFIC-SIGNALING-PATHWAY REGULATED PROTEIN-RELATED"/>
    <property type="match status" value="1"/>
</dbReference>
<dbReference type="InterPro" id="IPR002156">
    <property type="entry name" value="RNaseH_domain"/>
</dbReference>
<accession>A0A834FUA0</accession>
<dbReference type="PANTHER" id="PTHR37611">
    <property type="entry name" value="VIRUS-SPECIFIC-SIGNALING-PATHWAY REGULATED PROTEIN-RELATED"/>
    <property type="match status" value="1"/>
</dbReference>
<dbReference type="InterPro" id="IPR036397">
    <property type="entry name" value="RNaseH_sf"/>
</dbReference>
<dbReference type="GO" id="GO:0003676">
    <property type="term" value="F:nucleic acid binding"/>
    <property type="evidence" value="ECO:0007669"/>
    <property type="project" value="InterPro"/>
</dbReference>
<dbReference type="OrthoDB" id="691231at2759"/>
<feature type="domain" description="RNase H type-1" evidence="2">
    <location>
        <begin position="90"/>
        <end position="149"/>
    </location>
</feature>
<gene>
    <name evidence="3" type="ORF">RHSIM_RhsimUnG0205200</name>
</gene>
<proteinExistence type="predicted"/>
<reference evidence="3" key="1">
    <citation type="submission" date="2019-11" db="EMBL/GenBank/DDBJ databases">
        <authorList>
            <person name="Liu Y."/>
            <person name="Hou J."/>
            <person name="Li T.-Q."/>
            <person name="Guan C.-H."/>
            <person name="Wu X."/>
            <person name="Wu H.-Z."/>
            <person name="Ling F."/>
            <person name="Zhang R."/>
            <person name="Shi X.-G."/>
            <person name="Ren J.-P."/>
            <person name="Chen E.-F."/>
            <person name="Sun J.-M."/>
        </authorList>
    </citation>
    <scope>NUCLEOTIDE SEQUENCE</scope>
    <source>
        <strain evidence="3">Adult_tree_wgs_1</strain>
        <tissue evidence="3">Leaves</tissue>
    </source>
</reference>
<feature type="region of interest" description="Disordered" evidence="1">
    <location>
        <begin position="169"/>
        <end position="189"/>
    </location>
</feature>
<sequence>MGSLKALGPDGFPGVFFQKYWDQVKDSVCSMVKDFFEGSANIEKLNKTNVVLIPKIPHPETVSQFRPISLCNFGYKIISKVDISHGRIKVSSALAAEAWAVRIAVLMAKAWGLQRATIETDCEVLVHLLQAASNHKNWSIQAITDDILAKMVPLLIFLRHSACNLQDKARGGRGNKEQSGDESQERRQEFDVSVEEEDLICFELPQILAPSNFFVPSISPNFLHNMAVSLPEHWACVDGNDHDFNQFEVQEIDGALLMSLLEEPNAEDCDNGQLTSVIRSLEAEIDPDLINGDDLSMELGWGADSEGFQPFDAAQVNGLDFCSIAHDLDDFDWMEVEMIPPSSPSNEMNNWYMDPCGDELDGIIGFGDFSNMYYGVPLEELAYGSLWQETHDAVMQG</sequence>
<dbReference type="CDD" id="cd06222">
    <property type="entry name" value="RNase_H_like"/>
    <property type="match status" value="1"/>
</dbReference>
<dbReference type="Proteomes" id="UP000626092">
    <property type="component" value="Unassembled WGS sequence"/>
</dbReference>
<dbReference type="InterPro" id="IPR044730">
    <property type="entry name" value="RNase_H-like_dom_plant"/>
</dbReference>
<protein>
    <recommendedName>
        <fullName evidence="2">RNase H type-1 domain-containing protein</fullName>
    </recommendedName>
</protein>
<dbReference type="GO" id="GO:0004523">
    <property type="term" value="F:RNA-DNA hybrid ribonuclease activity"/>
    <property type="evidence" value="ECO:0007669"/>
    <property type="project" value="InterPro"/>
</dbReference>
<comment type="caution">
    <text evidence="3">The sequence shown here is derived from an EMBL/GenBank/DDBJ whole genome shotgun (WGS) entry which is preliminary data.</text>
</comment>
<dbReference type="Gene3D" id="3.30.420.10">
    <property type="entry name" value="Ribonuclease H-like superfamily/Ribonuclease H"/>
    <property type="match status" value="1"/>
</dbReference>
<dbReference type="AlphaFoldDB" id="A0A834FUA0"/>
<name>A0A834FUA0_RHOSS</name>
<organism evidence="3 4">
    <name type="scientific">Rhododendron simsii</name>
    <name type="common">Sims's rhododendron</name>
    <dbReference type="NCBI Taxonomy" id="118357"/>
    <lineage>
        <taxon>Eukaryota</taxon>
        <taxon>Viridiplantae</taxon>
        <taxon>Streptophyta</taxon>
        <taxon>Embryophyta</taxon>
        <taxon>Tracheophyta</taxon>
        <taxon>Spermatophyta</taxon>
        <taxon>Magnoliopsida</taxon>
        <taxon>eudicotyledons</taxon>
        <taxon>Gunneridae</taxon>
        <taxon>Pentapetalae</taxon>
        <taxon>asterids</taxon>
        <taxon>Ericales</taxon>
        <taxon>Ericaceae</taxon>
        <taxon>Ericoideae</taxon>
        <taxon>Rhodoreae</taxon>
        <taxon>Rhododendron</taxon>
    </lineage>
</organism>